<evidence type="ECO:0000313" key="2">
    <source>
        <dbReference type="EMBL" id="VEL34921.1"/>
    </source>
</evidence>
<sequence>MWQIFLLFRPIGRRRLRFLLAELVFEWPFGRLCDYEVCPDEEEEKEEEKEEEEENTKRGQGRWDKGINPTSHPAIPLVVVKTPPGSRRLGPRMGQSFPFDGSLADPDAGLGWAGQKTKILCLL</sequence>
<dbReference type="EMBL" id="CAAALY010248694">
    <property type="protein sequence ID" value="VEL34921.1"/>
    <property type="molecule type" value="Genomic_DNA"/>
</dbReference>
<comment type="caution">
    <text evidence="2">The sequence shown here is derived from an EMBL/GenBank/DDBJ whole genome shotgun (WGS) entry which is preliminary data.</text>
</comment>
<evidence type="ECO:0000256" key="1">
    <source>
        <dbReference type="SAM" id="MobiDB-lite"/>
    </source>
</evidence>
<gene>
    <name evidence="2" type="ORF">PXEA_LOCUS28361</name>
</gene>
<feature type="compositionally biased region" description="Acidic residues" evidence="1">
    <location>
        <begin position="40"/>
        <end position="54"/>
    </location>
</feature>
<reference evidence="2" key="1">
    <citation type="submission" date="2018-11" db="EMBL/GenBank/DDBJ databases">
        <authorList>
            <consortium name="Pathogen Informatics"/>
        </authorList>
    </citation>
    <scope>NUCLEOTIDE SEQUENCE</scope>
</reference>
<feature type="region of interest" description="Disordered" evidence="1">
    <location>
        <begin position="40"/>
        <end position="93"/>
    </location>
</feature>
<feature type="compositionally biased region" description="Basic and acidic residues" evidence="1">
    <location>
        <begin position="55"/>
        <end position="65"/>
    </location>
</feature>
<accession>A0A448XEP5</accession>
<protein>
    <submittedName>
        <fullName evidence="2">Uncharacterized protein</fullName>
    </submittedName>
</protein>
<organism evidence="2 3">
    <name type="scientific">Protopolystoma xenopodis</name>
    <dbReference type="NCBI Taxonomy" id="117903"/>
    <lineage>
        <taxon>Eukaryota</taxon>
        <taxon>Metazoa</taxon>
        <taxon>Spiralia</taxon>
        <taxon>Lophotrochozoa</taxon>
        <taxon>Platyhelminthes</taxon>
        <taxon>Monogenea</taxon>
        <taxon>Polyopisthocotylea</taxon>
        <taxon>Polystomatidea</taxon>
        <taxon>Polystomatidae</taxon>
        <taxon>Protopolystoma</taxon>
    </lineage>
</organism>
<dbReference type="AlphaFoldDB" id="A0A448XEP5"/>
<name>A0A448XEP5_9PLAT</name>
<keyword evidence="3" id="KW-1185">Reference proteome</keyword>
<proteinExistence type="predicted"/>
<evidence type="ECO:0000313" key="3">
    <source>
        <dbReference type="Proteomes" id="UP000784294"/>
    </source>
</evidence>
<dbReference type="Proteomes" id="UP000784294">
    <property type="component" value="Unassembled WGS sequence"/>
</dbReference>